<evidence type="ECO:0000256" key="2">
    <source>
        <dbReference type="ARBA" id="ARBA00023043"/>
    </source>
</evidence>
<evidence type="ECO:0000256" key="1">
    <source>
        <dbReference type="ARBA" id="ARBA00022737"/>
    </source>
</evidence>
<accession>A0A853DH60</accession>
<feature type="repeat" description="ANK" evidence="3">
    <location>
        <begin position="45"/>
        <end position="77"/>
    </location>
</feature>
<evidence type="ECO:0008006" key="6">
    <source>
        <dbReference type="Google" id="ProtNLM"/>
    </source>
</evidence>
<evidence type="ECO:0000313" key="4">
    <source>
        <dbReference type="EMBL" id="NYJ76118.1"/>
    </source>
</evidence>
<dbReference type="RefSeq" id="WP_179483212.1">
    <property type="nucleotide sequence ID" value="NZ_JACCFW010000001.1"/>
</dbReference>
<proteinExistence type="predicted"/>
<keyword evidence="2 3" id="KW-0040">ANK repeat</keyword>
<dbReference type="InterPro" id="IPR002110">
    <property type="entry name" value="Ankyrin_rpt"/>
</dbReference>
<dbReference type="AlphaFoldDB" id="A0A853DH60"/>
<dbReference type="PANTHER" id="PTHR24171">
    <property type="entry name" value="ANKYRIN REPEAT DOMAIN-CONTAINING PROTEIN 39-RELATED"/>
    <property type="match status" value="1"/>
</dbReference>
<sequence length="126" mass="12988">MTDASPDPALVEIGHACADFARTGDADRLAAYVDRGVPVDLTDASGNTLLMLAAYHGHASAVKALIERGADVNRLNDRGQSPLAGAVFKGEDTIVWVLLEAGADVDAGSPSAAQTAELFGQGDLLR</sequence>
<protein>
    <recommendedName>
        <fullName evidence="6">Ankyrin repeat domain-containing protein</fullName>
    </recommendedName>
</protein>
<dbReference type="PROSITE" id="PS50088">
    <property type="entry name" value="ANK_REPEAT"/>
    <property type="match status" value="2"/>
</dbReference>
<evidence type="ECO:0000256" key="3">
    <source>
        <dbReference type="PROSITE-ProRule" id="PRU00023"/>
    </source>
</evidence>
<name>A0A853DH60_9MICO</name>
<evidence type="ECO:0000313" key="5">
    <source>
        <dbReference type="Proteomes" id="UP000571817"/>
    </source>
</evidence>
<dbReference type="PRINTS" id="PR01415">
    <property type="entry name" value="ANKYRIN"/>
</dbReference>
<dbReference type="SUPFAM" id="SSF48403">
    <property type="entry name" value="Ankyrin repeat"/>
    <property type="match status" value="1"/>
</dbReference>
<dbReference type="PROSITE" id="PS50297">
    <property type="entry name" value="ANK_REP_REGION"/>
    <property type="match status" value="2"/>
</dbReference>
<keyword evidence="1" id="KW-0677">Repeat</keyword>
<comment type="caution">
    <text evidence="4">The sequence shown here is derived from an EMBL/GenBank/DDBJ whole genome shotgun (WGS) entry which is preliminary data.</text>
</comment>
<dbReference type="Pfam" id="PF12796">
    <property type="entry name" value="Ank_2"/>
    <property type="match status" value="1"/>
</dbReference>
<dbReference type="Proteomes" id="UP000571817">
    <property type="component" value="Unassembled WGS sequence"/>
</dbReference>
<dbReference type="SMART" id="SM00248">
    <property type="entry name" value="ANK"/>
    <property type="match status" value="2"/>
</dbReference>
<keyword evidence="5" id="KW-1185">Reference proteome</keyword>
<gene>
    <name evidence="4" type="ORF">HNR15_003081</name>
</gene>
<reference evidence="4 5" key="1">
    <citation type="submission" date="2020-07" db="EMBL/GenBank/DDBJ databases">
        <title>Sequencing the genomes of 1000 actinobacteria strains.</title>
        <authorList>
            <person name="Klenk H.-P."/>
        </authorList>
    </citation>
    <scope>NUCLEOTIDE SEQUENCE [LARGE SCALE GENOMIC DNA]</scope>
    <source>
        <strain evidence="4 5">DSM 29531</strain>
    </source>
</reference>
<organism evidence="4 5">
    <name type="scientific">Allobranchiibius huperziae</name>
    <dbReference type="NCBI Taxonomy" id="1874116"/>
    <lineage>
        <taxon>Bacteria</taxon>
        <taxon>Bacillati</taxon>
        <taxon>Actinomycetota</taxon>
        <taxon>Actinomycetes</taxon>
        <taxon>Micrococcales</taxon>
        <taxon>Dermacoccaceae</taxon>
        <taxon>Allobranchiibius</taxon>
    </lineage>
</organism>
<feature type="repeat" description="ANK" evidence="3">
    <location>
        <begin position="78"/>
        <end position="110"/>
    </location>
</feature>
<dbReference type="Gene3D" id="1.25.40.20">
    <property type="entry name" value="Ankyrin repeat-containing domain"/>
    <property type="match status" value="1"/>
</dbReference>
<dbReference type="PANTHER" id="PTHR24171:SF9">
    <property type="entry name" value="ANKYRIN REPEAT DOMAIN-CONTAINING PROTEIN 39"/>
    <property type="match status" value="1"/>
</dbReference>
<dbReference type="InterPro" id="IPR036770">
    <property type="entry name" value="Ankyrin_rpt-contain_sf"/>
</dbReference>
<dbReference type="EMBL" id="JACCFW010000001">
    <property type="protein sequence ID" value="NYJ76118.1"/>
    <property type="molecule type" value="Genomic_DNA"/>
</dbReference>